<name>A0ABD1RL25_9LAMI</name>
<dbReference type="AlphaFoldDB" id="A0ABD1RL25"/>
<evidence type="ECO:0000313" key="1">
    <source>
        <dbReference type="EMBL" id="KAL2489105.1"/>
    </source>
</evidence>
<protein>
    <submittedName>
        <fullName evidence="1">Uncharacterized protein</fullName>
    </submittedName>
</protein>
<organism evidence="1 2">
    <name type="scientific">Forsythia ovata</name>
    <dbReference type="NCBI Taxonomy" id="205694"/>
    <lineage>
        <taxon>Eukaryota</taxon>
        <taxon>Viridiplantae</taxon>
        <taxon>Streptophyta</taxon>
        <taxon>Embryophyta</taxon>
        <taxon>Tracheophyta</taxon>
        <taxon>Spermatophyta</taxon>
        <taxon>Magnoliopsida</taxon>
        <taxon>eudicotyledons</taxon>
        <taxon>Gunneridae</taxon>
        <taxon>Pentapetalae</taxon>
        <taxon>asterids</taxon>
        <taxon>lamiids</taxon>
        <taxon>Lamiales</taxon>
        <taxon>Oleaceae</taxon>
        <taxon>Forsythieae</taxon>
        <taxon>Forsythia</taxon>
    </lineage>
</organism>
<comment type="caution">
    <text evidence="1">The sequence shown here is derived from an EMBL/GenBank/DDBJ whole genome shotgun (WGS) entry which is preliminary data.</text>
</comment>
<dbReference type="Proteomes" id="UP001604277">
    <property type="component" value="Unassembled WGS sequence"/>
</dbReference>
<gene>
    <name evidence="1" type="ORF">Fot_42397</name>
</gene>
<dbReference type="EMBL" id="JBFOLJ010000012">
    <property type="protein sequence ID" value="KAL2489105.1"/>
    <property type="molecule type" value="Genomic_DNA"/>
</dbReference>
<sequence>MSYKSTVILINKLDYKIFKGEGCKHYHILGKIFSGTTANGGLDNASTQIPATLEEERRLEDNFFEHGSALYVWKMMMKSTRFPILAGVRKLVHRANDDVMNLR</sequence>
<accession>A0ABD1RL25</accession>
<reference evidence="2" key="1">
    <citation type="submission" date="2024-07" db="EMBL/GenBank/DDBJ databases">
        <title>Two chromosome-level genome assemblies of Korean endemic species Abeliophyllum distichum and Forsythia ovata (Oleaceae).</title>
        <authorList>
            <person name="Jang H."/>
        </authorList>
    </citation>
    <scope>NUCLEOTIDE SEQUENCE [LARGE SCALE GENOMIC DNA]</scope>
</reference>
<proteinExistence type="predicted"/>
<keyword evidence="2" id="KW-1185">Reference proteome</keyword>
<evidence type="ECO:0000313" key="2">
    <source>
        <dbReference type="Proteomes" id="UP001604277"/>
    </source>
</evidence>